<feature type="region of interest" description="Disordered" evidence="1">
    <location>
        <begin position="1"/>
        <end position="42"/>
    </location>
</feature>
<keyword evidence="2" id="KW-0456">Lyase</keyword>
<comment type="caution">
    <text evidence="2">The sequence shown here is derived from an EMBL/GenBank/DDBJ whole genome shotgun (WGS) entry which is preliminary data.</text>
</comment>
<dbReference type="InterPro" id="IPR031723">
    <property type="entry name" value="DMSP_lyase"/>
</dbReference>
<keyword evidence="3" id="KW-1185">Reference proteome</keyword>
<dbReference type="InterPro" id="IPR011051">
    <property type="entry name" value="RmlC_Cupin_sf"/>
</dbReference>
<dbReference type="GO" id="GO:0047869">
    <property type="term" value="F:dimethylpropiothetin dethiomethylase activity"/>
    <property type="evidence" value="ECO:0007669"/>
    <property type="project" value="InterPro"/>
</dbReference>
<reference evidence="2" key="1">
    <citation type="journal article" date="2014" name="Int. J. Syst. Evol. Microbiol.">
        <title>Complete genome sequence of Corynebacterium casei LMG S-19264T (=DSM 44701T), isolated from a smear-ripened cheese.</title>
        <authorList>
            <consortium name="US DOE Joint Genome Institute (JGI-PGF)"/>
            <person name="Walter F."/>
            <person name="Albersmeier A."/>
            <person name="Kalinowski J."/>
            <person name="Ruckert C."/>
        </authorList>
    </citation>
    <scope>NUCLEOTIDE SEQUENCE</scope>
    <source>
        <strain evidence="2">CGMCC 1.6293</strain>
    </source>
</reference>
<dbReference type="EMBL" id="BMLF01000001">
    <property type="protein sequence ID" value="GGL86999.1"/>
    <property type="molecule type" value="Genomic_DNA"/>
</dbReference>
<dbReference type="Gene3D" id="2.60.120.10">
    <property type="entry name" value="Jelly Rolls"/>
    <property type="match status" value="1"/>
</dbReference>
<name>A0A917WAA9_9RHOB</name>
<dbReference type="AlphaFoldDB" id="A0A917WAA9"/>
<protein>
    <submittedName>
        <fullName evidence="2">Dimethlysulfonioproprionate lyase DddL</fullName>
    </submittedName>
</protein>
<sequence length="266" mass="29133">MTQSAPETVADERPPGAESVKSSAEVSPNPQVPPMTDDNAEAPRLRLMDRPDWLYLLREFEALYRHGSAGGSRPIRSHRKRVRDTLSAILDTNPELALRAPQVKPVTAHLNRALDRAESGAVSGLARALSRVADGLTWEWGYEKVPKALAQKYGYCEILGPRGPVKAEKLILGFVLFAPRTTYPQHSHKEIEESYISVSGAWSENEVAVHAPGSLILNRPGDEHRITTAELEPCLLAYAWVGAEASLAAPGMRLTATRKSRMAKGI</sequence>
<proteinExistence type="predicted"/>
<evidence type="ECO:0000313" key="3">
    <source>
        <dbReference type="Proteomes" id="UP000649829"/>
    </source>
</evidence>
<dbReference type="Pfam" id="PF16867">
    <property type="entry name" value="DMSP_lyase"/>
    <property type="match status" value="1"/>
</dbReference>
<evidence type="ECO:0000256" key="1">
    <source>
        <dbReference type="SAM" id="MobiDB-lite"/>
    </source>
</evidence>
<evidence type="ECO:0000313" key="2">
    <source>
        <dbReference type="EMBL" id="GGL86999.1"/>
    </source>
</evidence>
<feature type="compositionally biased region" description="Polar residues" evidence="1">
    <location>
        <begin position="20"/>
        <end position="29"/>
    </location>
</feature>
<organism evidence="2 3">
    <name type="scientific">Pseudooceanicola nanhaiensis</name>
    <dbReference type="NCBI Taxonomy" id="375761"/>
    <lineage>
        <taxon>Bacteria</taxon>
        <taxon>Pseudomonadati</taxon>
        <taxon>Pseudomonadota</taxon>
        <taxon>Alphaproteobacteria</taxon>
        <taxon>Rhodobacterales</taxon>
        <taxon>Paracoccaceae</taxon>
        <taxon>Pseudooceanicola</taxon>
    </lineage>
</organism>
<dbReference type="Proteomes" id="UP000649829">
    <property type="component" value="Unassembled WGS sequence"/>
</dbReference>
<dbReference type="SUPFAM" id="SSF51182">
    <property type="entry name" value="RmlC-like cupins"/>
    <property type="match status" value="1"/>
</dbReference>
<accession>A0A917WAA9</accession>
<dbReference type="InterPro" id="IPR014710">
    <property type="entry name" value="RmlC-like_jellyroll"/>
</dbReference>
<gene>
    <name evidence="2" type="primary">dddL</name>
    <name evidence="2" type="ORF">GCM10011534_06120</name>
</gene>
<reference evidence="2" key="2">
    <citation type="submission" date="2020-09" db="EMBL/GenBank/DDBJ databases">
        <authorList>
            <person name="Sun Q."/>
            <person name="Zhou Y."/>
        </authorList>
    </citation>
    <scope>NUCLEOTIDE SEQUENCE</scope>
    <source>
        <strain evidence="2">CGMCC 1.6293</strain>
    </source>
</reference>